<dbReference type="RefSeq" id="XP_052944067.1">
    <property type="nucleotide sequence ID" value="XM_053090373.1"/>
</dbReference>
<sequence length="221" mass="25426">METQLDTALSKLLVYKTEPGPTDTDHVYNYAYHEDRESTLIPAEKLDQIHDKWKISNEILDRKTRLIDKVGRLLAHMRRVGLTQVGSNALWKTVTTLYSREELSLGERECNLFREGMMRCRHWSHEETKGRPPLPDPSTLTPVDEEIRTIIRALSEVLQQNKDEVDTFFETGQPNKVLMRSVDSQGMEVAWMGVPSGPEASSSEREDRKGGEVWRDGKEQE</sequence>
<proteinExistence type="predicted"/>
<evidence type="ECO:0000313" key="3">
    <source>
        <dbReference type="Proteomes" id="UP001164286"/>
    </source>
</evidence>
<feature type="compositionally biased region" description="Basic and acidic residues" evidence="1">
    <location>
        <begin position="202"/>
        <end position="221"/>
    </location>
</feature>
<keyword evidence="3" id="KW-1185">Reference proteome</keyword>
<dbReference type="AlphaFoldDB" id="A0AA38LT19"/>
<gene>
    <name evidence="2" type="ORF">MKK02DRAFT_38964</name>
</gene>
<evidence type="ECO:0000313" key="2">
    <source>
        <dbReference type="EMBL" id="KAI9634290.1"/>
    </source>
</evidence>
<comment type="caution">
    <text evidence="2">The sequence shown here is derived from an EMBL/GenBank/DDBJ whole genome shotgun (WGS) entry which is preliminary data.</text>
</comment>
<organism evidence="2 3">
    <name type="scientific">Dioszegia hungarica</name>
    <dbReference type="NCBI Taxonomy" id="4972"/>
    <lineage>
        <taxon>Eukaryota</taxon>
        <taxon>Fungi</taxon>
        <taxon>Dikarya</taxon>
        <taxon>Basidiomycota</taxon>
        <taxon>Agaricomycotina</taxon>
        <taxon>Tremellomycetes</taxon>
        <taxon>Tremellales</taxon>
        <taxon>Bulleribasidiaceae</taxon>
        <taxon>Dioszegia</taxon>
    </lineage>
</organism>
<accession>A0AA38LT19</accession>
<dbReference type="Proteomes" id="UP001164286">
    <property type="component" value="Unassembled WGS sequence"/>
</dbReference>
<dbReference type="EMBL" id="JAKWFO010000008">
    <property type="protein sequence ID" value="KAI9634290.1"/>
    <property type="molecule type" value="Genomic_DNA"/>
</dbReference>
<reference evidence="2" key="1">
    <citation type="journal article" date="2022" name="G3 (Bethesda)">
        <title>High quality genome of the basidiomycete yeast Dioszegia hungarica PDD-24b-2 isolated from cloud water.</title>
        <authorList>
            <person name="Jarrige D."/>
            <person name="Haridas S."/>
            <person name="Bleykasten-Grosshans C."/>
            <person name="Joly M."/>
            <person name="Nadalig T."/>
            <person name="Sancelme M."/>
            <person name="Vuilleumier S."/>
            <person name="Grigoriev I.V."/>
            <person name="Amato P."/>
            <person name="Bringel F."/>
        </authorList>
    </citation>
    <scope>NUCLEOTIDE SEQUENCE</scope>
    <source>
        <strain evidence="2">PDD-24b-2</strain>
    </source>
</reference>
<name>A0AA38LT19_9TREE</name>
<protein>
    <submittedName>
        <fullName evidence="2">Uncharacterized protein</fullName>
    </submittedName>
</protein>
<feature type="region of interest" description="Disordered" evidence="1">
    <location>
        <begin position="192"/>
        <end position="221"/>
    </location>
</feature>
<evidence type="ECO:0000256" key="1">
    <source>
        <dbReference type="SAM" id="MobiDB-lite"/>
    </source>
</evidence>
<dbReference type="GeneID" id="77729578"/>